<evidence type="ECO:0000259" key="7">
    <source>
        <dbReference type="Pfam" id="PF04572"/>
    </source>
</evidence>
<dbReference type="GO" id="GO:0000139">
    <property type="term" value="C:Golgi membrane"/>
    <property type="evidence" value="ECO:0007669"/>
    <property type="project" value="UniProtKB-SubCell"/>
</dbReference>
<dbReference type="InterPro" id="IPR007652">
    <property type="entry name" value="A1-4-GlycosylTfrase_dom"/>
</dbReference>
<accession>A0A8J5D2E5</accession>
<dbReference type="GO" id="GO:0006688">
    <property type="term" value="P:glycosphingolipid biosynthetic process"/>
    <property type="evidence" value="ECO:0007669"/>
    <property type="project" value="TreeGrafter"/>
</dbReference>
<dbReference type="InterPro" id="IPR007577">
    <property type="entry name" value="GlycoTrfase_DXD_sugar-bd_CS"/>
</dbReference>
<comment type="caution">
    <text evidence="8">The sequence shown here is derived from an EMBL/GenBank/DDBJ whole genome shotgun (WGS) entry which is preliminary data.</text>
</comment>
<dbReference type="EMBL" id="JACEEZ010000306">
    <property type="protein sequence ID" value="KAG0730279.1"/>
    <property type="molecule type" value="Genomic_DNA"/>
</dbReference>
<dbReference type="GO" id="GO:0016758">
    <property type="term" value="F:hexosyltransferase activity"/>
    <property type="evidence" value="ECO:0007669"/>
    <property type="project" value="TreeGrafter"/>
</dbReference>
<sequence>MLLEGYGSASLTFRMLCAVESAARNHPDLPVFLLMTSPVVDDSSLLQDLRASLRNLHLAHLDTPRLFRESPLEAWHSLRAWEGSKWPTSHYNDALRWLLLWRYGGLYLDLDVVVTHSLTHLYNCTGLESGKWVAAGVLKFSAAHPVILSCLEHFAAHFDGQVWGANGPELLTQVLVDRCGLELPSGRTPKCPDVSVLPPRAFYPVPWWEWKRYVTDDPELSSDLLSDPQVMVLHVWNLHTRHALVRLASHMPYARAAHAHCPTTTAHAGDAM</sequence>
<keyword evidence="3" id="KW-0328">Glycosyltransferase</keyword>
<dbReference type="Pfam" id="PF04488">
    <property type="entry name" value="Gly_transf_sug"/>
    <property type="match status" value="1"/>
</dbReference>
<keyword evidence="4" id="KW-0808">Transferase</keyword>
<evidence type="ECO:0000256" key="4">
    <source>
        <dbReference type="ARBA" id="ARBA00022679"/>
    </source>
</evidence>
<name>A0A8J5D2E5_CHIOP</name>
<comment type="similarity">
    <text evidence="2">Belongs to the glycosyltransferase 32 family.</text>
</comment>
<dbReference type="PANTHER" id="PTHR12042">
    <property type="entry name" value="LACTOSYLCERAMIDE 4-ALPHA-GALACTOSYLTRANSFERASE ALPHA- 1,4-GALACTOSYLTRANSFERASE"/>
    <property type="match status" value="1"/>
</dbReference>
<keyword evidence="9" id="KW-1185">Reference proteome</keyword>
<proteinExistence type="inferred from homology"/>
<evidence type="ECO:0000313" key="8">
    <source>
        <dbReference type="EMBL" id="KAG0730279.1"/>
    </source>
</evidence>
<evidence type="ECO:0000256" key="5">
    <source>
        <dbReference type="ARBA" id="ARBA00023034"/>
    </source>
</evidence>
<organism evidence="8 9">
    <name type="scientific">Chionoecetes opilio</name>
    <name type="common">Atlantic snow crab</name>
    <name type="synonym">Cancer opilio</name>
    <dbReference type="NCBI Taxonomy" id="41210"/>
    <lineage>
        <taxon>Eukaryota</taxon>
        <taxon>Metazoa</taxon>
        <taxon>Ecdysozoa</taxon>
        <taxon>Arthropoda</taxon>
        <taxon>Crustacea</taxon>
        <taxon>Multicrustacea</taxon>
        <taxon>Malacostraca</taxon>
        <taxon>Eumalacostraca</taxon>
        <taxon>Eucarida</taxon>
        <taxon>Decapoda</taxon>
        <taxon>Pleocyemata</taxon>
        <taxon>Brachyura</taxon>
        <taxon>Eubrachyura</taxon>
        <taxon>Majoidea</taxon>
        <taxon>Majidae</taxon>
        <taxon>Chionoecetes</taxon>
    </lineage>
</organism>
<reference evidence="8" key="1">
    <citation type="submission" date="2020-07" db="EMBL/GenBank/DDBJ databases">
        <title>The High-quality genome of the commercially important snow crab, Chionoecetes opilio.</title>
        <authorList>
            <person name="Jeong J.-H."/>
            <person name="Ryu S."/>
        </authorList>
    </citation>
    <scope>NUCLEOTIDE SEQUENCE</scope>
    <source>
        <strain evidence="8">MADBK_172401_WGS</strain>
        <tissue evidence="8">Digestive gland</tissue>
    </source>
</reference>
<feature type="domain" description="Alpha 1,4-glycosyltransferase" evidence="7">
    <location>
        <begin position="140"/>
        <end position="267"/>
    </location>
</feature>
<dbReference type="InterPro" id="IPR051981">
    <property type="entry name" value="Glycosyltransf_32"/>
</dbReference>
<keyword evidence="5" id="KW-0333">Golgi apparatus</keyword>
<dbReference type="PANTHER" id="PTHR12042:SF21">
    <property type="entry name" value="ALPHA1,4-GALACTOSYLTRANSFERASE 1-RELATED"/>
    <property type="match status" value="1"/>
</dbReference>
<dbReference type="OrthoDB" id="6333746at2759"/>
<dbReference type="AlphaFoldDB" id="A0A8J5D2E5"/>
<comment type="subcellular location">
    <subcellularLocation>
        <location evidence="1">Golgi apparatus membrane</location>
        <topology evidence="1">Single-pass type II membrane protein</topology>
    </subcellularLocation>
</comment>
<evidence type="ECO:0000256" key="1">
    <source>
        <dbReference type="ARBA" id="ARBA00004323"/>
    </source>
</evidence>
<keyword evidence="6" id="KW-0472">Membrane</keyword>
<dbReference type="InterPro" id="IPR029044">
    <property type="entry name" value="Nucleotide-diphossugar_trans"/>
</dbReference>
<dbReference type="Gene3D" id="3.90.550.20">
    <property type="match status" value="1"/>
</dbReference>
<dbReference type="Proteomes" id="UP000770661">
    <property type="component" value="Unassembled WGS sequence"/>
</dbReference>
<dbReference type="SUPFAM" id="SSF53448">
    <property type="entry name" value="Nucleotide-diphospho-sugar transferases"/>
    <property type="match status" value="1"/>
</dbReference>
<evidence type="ECO:0000256" key="2">
    <source>
        <dbReference type="ARBA" id="ARBA00009003"/>
    </source>
</evidence>
<evidence type="ECO:0000256" key="3">
    <source>
        <dbReference type="ARBA" id="ARBA00022676"/>
    </source>
</evidence>
<evidence type="ECO:0000256" key="6">
    <source>
        <dbReference type="ARBA" id="ARBA00023136"/>
    </source>
</evidence>
<protein>
    <submittedName>
        <fullName evidence="8">Lactosylceramide 4-alpha-galactosyltransferase</fullName>
    </submittedName>
</protein>
<gene>
    <name evidence="8" type="primary">A4galt_0</name>
    <name evidence="8" type="ORF">GWK47_028555</name>
</gene>
<dbReference type="Pfam" id="PF04572">
    <property type="entry name" value="Gb3_synth"/>
    <property type="match status" value="1"/>
</dbReference>
<evidence type="ECO:0000313" key="9">
    <source>
        <dbReference type="Proteomes" id="UP000770661"/>
    </source>
</evidence>